<keyword evidence="2" id="KW-1133">Transmembrane helix</keyword>
<reference evidence="3 4" key="1">
    <citation type="submission" date="2018-12" db="EMBL/GenBank/DDBJ databases">
        <title>Complete genome sequence of Streptomyces ficellus NRRL8067, the producer of ficellomycin, feldamycin and nojirimycin.</title>
        <authorList>
            <person name="Zhang H."/>
            <person name="Yue R."/>
            <person name="Liu Y."/>
            <person name="Li M."/>
            <person name="Mu H."/>
            <person name="Zhang J."/>
        </authorList>
    </citation>
    <scope>NUCLEOTIDE SEQUENCE [LARGE SCALE GENOMIC DNA]</scope>
    <source>
        <strain evidence="3 4">NRRL 8067</strain>
    </source>
</reference>
<gene>
    <name evidence="3" type="ORF">EIZ62_28470</name>
</gene>
<organism evidence="3 4">
    <name type="scientific">Streptomyces ficellus</name>
    <dbReference type="NCBI Taxonomy" id="1977088"/>
    <lineage>
        <taxon>Bacteria</taxon>
        <taxon>Bacillati</taxon>
        <taxon>Actinomycetota</taxon>
        <taxon>Actinomycetes</taxon>
        <taxon>Kitasatosporales</taxon>
        <taxon>Streptomycetaceae</taxon>
        <taxon>Streptomyces</taxon>
    </lineage>
</organism>
<protein>
    <submittedName>
        <fullName evidence="3">Uncharacterized protein</fullName>
    </submittedName>
</protein>
<evidence type="ECO:0000313" key="3">
    <source>
        <dbReference type="EMBL" id="QGV81749.1"/>
    </source>
</evidence>
<dbReference type="OrthoDB" id="3400507at2"/>
<dbReference type="EMBL" id="CP034279">
    <property type="protein sequence ID" value="QGV81749.1"/>
    <property type="molecule type" value="Genomic_DNA"/>
</dbReference>
<sequence length="363" mass="39512">MFANWTLRERQRPDAHEKGLWELREDLTSRISELEALLRTKTAAEDTPAETRALADQAFKELEEARTTLRHDHRRRLPAAHLAVAQTRFDMAHTLMLRLSSLDEVTAMMPGLVAFVREHLPVNDERRIQVEEIALAVRSGTALEGTQRQVVVDAVAAARQTHLREHLRVRNFTCVVYGMAVALSVIVVLLGIFGAMAPETVPLCFHPEKIGVVCPTASDTSALSTAPDGDVDDLYAMVASRWDYPVVMFTGIVAAAVAAATSLRRIRGTSTPYNVPVALALLKLPTGALTAVLGLLLMRGEFVPGLQALDSSAQIVAWAVIFGYAQQLFTKLVDNQAQTVLDSVGGPNNTPAKPARDPQTPAA</sequence>
<feature type="transmembrane region" description="Helical" evidence="2">
    <location>
        <begin position="174"/>
        <end position="197"/>
    </location>
</feature>
<proteinExistence type="predicted"/>
<dbReference type="Proteomes" id="UP000422572">
    <property type="component" value="Chromosome"/>
</dbReference>
<dbReference type="KEGG" id="sfic:EIZ62_28470"/>
<evidence type="ECO:0000313" key="4">
    <source>
        <dbReference type="Proteomes" id="UP000422572"/>
    </source>
</evidence>
<feature type="transmembrane region" description="Helical" evidence="2">
    <location>
        <begin position="275"/>
        <end position="298"/>
    </location>
</feature>
<keyword evidence="2" id="KW-0812">Transmembrane</keyword>
<name>A0A6I6FQL6_9ACTN</name>
<evidence type="ECO:0000256" key="2">
    <source>
        <dbReference type="SAM" id="Phobius"/>
    </source>
</evidence>
<evidence type="ECO:0000256" key="1">
    <source>
        <dbReference type="SAM" id="MobiDB-lite"/>
    </source>
</evidence>
<keyword evidence="4" id="KW-1185">Reference proteome</keyword>
<keyword evidence="2" id="KW-0472">Membrane</keyword>
<feature type="transmembrane region" description="Helical" evidence="2">
    <location>
        <begin position="244"/>
        <end position="263"/>
    </location>
</feature>
<accession>A0A6I6FQL6</accession>
<dbReference type="RefSeq" id="WP_156695486.1">
    <property type="nucleotide sequence ID" value="NZ_CP034279.1"/>
</dbReference>
<feature type="region of interest" description="Disordered" evidence="1">
    <location>
        <begin position="343"/>
        <end position="363"/>
    </location>
</feature>
<dbReference type="AlphaFoldDB" id="A0A6I6FQL6"/>